<feature type="signal peptide" evidence="1">
    <location>
        <begin position="1"/>
        <end position="23"/>
    </location>
</feature>
<dbReference type="EMBL" id="JAAEAA010000010">
    <property type="protein sequence ID" value="NDK56104.1"/>
    <property type="molecule type" value="Genomic_DNA"/>
</dbReference>
<comment type="caution">
    <text evidence="2">The sequence shown here is derived from an EMBL/GenBank/DDBJ whole genome shotgun (WGS) entry which is preliminary data.</text>
</comment>
<dbReference type="RefSeq" id="WP_162346167.1">
    <property type="nucleotide sequence ID" value="NZ_JAAEAA010000010.1"/>
</dbReference>
<dbReference type="AlphaFoldDB" id="A0A6B2H9T5"/>
<keyword evidence="3" id="KW-1185">Reference proteome</keyword>
<name>A0A6B2H9T5_9BACT</name>
<dbReference type="PROSITE" id="PS51257">
    <property type="entry name" value="PROKAR_LIPOPROTEIN"/>
    <property type="match status" value="1"/>
</dbReference>
<accession>A0A6B2H9T5</accession>
<proteinExistence type="predicted"/>
<reference evidence="2 3" key="1">
    <citation type="submission" date="2020-01" db="EMBL/GenBank/DDBJ databases">
        <authorList>
            <person name="Kim M.K."/>
        </authorList>
    </citation>
    <scope>NUCLEOTIDE SEQUENCE [LARGE SCALE GENOMIC DNA]</scope>
    <source>
        <strain evidence="2 3">BT213</strain>
    </source>
</reference>
<feature type="chain" id="PRO_5025639759" description="Lipoprotein" evidence="1">
    <location>
        <begin position="24"/>
        <end position="124"/>
    </location>
</feature>
<evidence type="ECO:0008006" key="4">
    <source>
        <dbReference type="Google" id="ProtNLM"/>
    </source>
</evidence>
<sequence>MKNSFKILFLYLTLALLTVSCQKEEDPTPACLQVEVIGADCDSSWYILKIEGADANGQQGNYLGQLQNGYVTTDNLPEAYRQPGTKLEAALELNGEYGPRCVTVTVMYPAVKVTRVCQPARSQG</sequence>
<evidence type="ECO:0000313" key="3">
    <source>
        <dbReference type="Proteomes" id="UP000478546"/>
    </source>
</evidence>
<evidence type="ECO:0000256" key="1">
    <source>
        <dbReference type="SAM" id="SignalP"/>
    </source>
</evidence>
<gene>
    <name evidence="2" type="ORF">GWO68_09255</name>
</gene>
<evidence type="ECO:0000313" key="2">
    <source>
        <dbReference type="EMBL" id="NDK56104.1"/>
    </source>
</evidence>
<protein>
    <recommendedName>
        <fullName evidence="4">Lipoprotein</fullName>
    </recommendedName>
</protein>
<keyword evidence="1" id="KW-0732">Signal</keyword>
<dbReference type="Proteomes" id="UP000478546">
    <property type="component" value="Unassembled WGS sequence"/>
</dbReference>
<organism evidence="2 3">
    <name type="scientific">Pontibacter fetidus</name>
    <dbReference type="NCBI Taxonomy" id="2700082"/>
    <lineage>
        <taxon>Bacteria</taxon>
        <taxon>Pseudomonadati</taxon>
        <taxon>Bacteroidota</taxon>
        <taxon>Cytophagia</taxon>
        <taxon>Cytophagales</taxon>
        <taxon>Hymenobacteraceae</taxon>
        <taxon>Pontibacter</taxon>
    </lineage>
</organism>